<keyword evidence="4" id="KW-0808">Transferase</keyword>
<evidence type="ECO:0000256" key="3">
    <source>
        <dbReference type="ARBA" id="ARBA00022576"/>
    </source>
</evidence>
<dbReference type="Proteomes" id="UP000034127">
    <property type="component" value="Unassembled WGS sequence"/>
</dbReference>
<dbReference type="GO" id="GO:0030170">
    <property type="term" value="F:pyridoxal phosphate binding"/>
    <property type="evidence" value="ECO:0007669"/>
    <property type="project" value="InterPro"/>
</dbReference>
<comment type="cofactor">
    <cofactor evidence="1">
        <name>pyridoxal 5'-phosphate</name>
        <dbReference type="ChEBI" id="CHEBI:597326"/>
    </cofactor>
</comment>
<dbReference type="GO" id="GO:0009450">
    <property type="term" value="P:gamma-aminobutyric acid catabolic process"/>
    <property type="evidence" value="ECO:0007669"/>
    <property type="project" value="TreeGrafter"/>
</dbReference>
<evidence type="ECO:0000256" key="1">
    <source>
        <dbReference type="ARBA" id="ARBA00001933"/>
    </source>
</evidence>
<gene>
    <name evidence="7" type="ORF">UR63_C0045G0009</name>
</gene>
<evidence type="ECO:0000313" key="7">
    <source>
        <dbReference type="EMBL" id="KKP65736.1"/>
    </source>
</evidence>
<sequence>MSKAVTATPKEVRTLFEAPPLFETAPSFAVSLNPMLQKIMERGRIALAQDENFLENNSHPSGRYGIGVVDLEKLHGPYLYTSKGYYFDYTYHWMTDLLDRKKHQELDENNLLLFLGALSFEKPTPTEITTEIQASFVKMMQEFFSRGDKEKESNFTVLPVSAGVLGVADAIDNAKGLVAEKYLKEGKTIEENQLKGIAFGGAFHGRYDDPADGTSNKEKTGHKWNNKITRVEEAPIIIYNQDGSVDENGTEELFEQSMAQVERSMAQDEHAYVIIEYPFQAEGGARLVNPNALRRLNEICQKNGKLLIVDNVQMSGRSWTINPDGSASPFTEEVLKYAHITTFGKVFHANGSVYDLEKIKELGLNPEFIREKGPQRLGGTHTSSMHDMLSGMMVMQTIQDKKLWENLFERSYKLYAGLQTLSEVHPDILQKVRMREDTGYLAWSFPSNGEREKFWNFMKDNEHIIFLRAGKDSIRIAPAPDMTQKELDGILTAVSRQLKRMDNK</sequence>
<dbReference type="Gene3D" id="3.90.1150.10">
    <property type="entry name" value="Aspartate Aminotransferase, domain 1"/>
    <property type="match status" value="1"/>
</dbReference>
<organism evidence="7 8">
    <name type="scientific">Candidatus Roizmanbacteria bacterium GW2011_GWC2_35_12</name>
    <dbReference type="NCBI Taxonomy" id="1618485"/>
    <lineage>
        <taxon>Bacteria</taxon>
        <taxon>Candidatus Roizmaniibacteriota</taxon>
    </lineage>
</organism>
<proteinExistence type="inferred from homology"/>
<evidence type="ECO:0000256" key="5">
    <source>
        <dbReference type="ARBA" id="ARBA00022898"/>
    </source>
</evidence>
<dbReference type="PANTHER" id="PTHR43206:SF1">
    <property type="entry name" value="4-AMINOBUTYRATE AMINOTRANSFERASE, MITOCHONDRIAL"/>
    <property type="match status" value="1"/>
</dbReference>
<dbReference type="Gene3D" id="3.40.640.10">
    <property type="entry name" value="Type I PLP-dependent aspartate aminotransferase-like (Major domain)"/>
    <property type="match status" value="1"/>
</dbReference>
<comment type="similarity">
    <text evidence="2 6">Belongs to the class-III pyridoxal-phosphate-dependent aminotransferase family.</text>
</comment>
<keyword evidence="5 6" id="KW-0663">Pyridoxal phosphate</keyword>
<dbReference type="Pfam" id="PF00202">
    <property type="entry name" value="Aminotran_3"/>
    <property type="match status" value="1"/>
</dbReference>
<name>A0A0G0BQ35_9BACT</name>
<dbReference type="SUPFAM" id="SSF53383">
    <property type="entry name" value="PLP-dependent transferases"/>
    <property type="match status" value="1"/>
</dbReference>
<dbReference type="InterPro" id="IPR015421">
    <property type="entry name" value="PyrdxlP-dep_Trfase_major"/>
</dbReference>
<keyword evidence="3" id="KW-0032">Aminotransferase</keyword>
<dbReference type="EMBL" id="LBPX01000045">
    <property type="protein sequence ID" value="KKP65736.1"/>
    <property type="molecule type" value="Genomic_DNA"/>
</dbReference>
<reference evidence="7 8" key="1">
    <citation type="journal article" date="2015" name="Nature">
        <title>rRNA introns, odd ribosomes, and small enigmatic genomes across a large radiation of phyla.</title>
        <authorList>
            <person name="Brown C.T."/>
            <person name="Hug L.A."/>
            <person name="Thomas B.C."/>
            <person name="Sharon I."/>
            <person name="Castelle C.J."/>
            <person name="Singh A."/>
            <person name="Wilkins M.J."/>
            <person name="Williams K.H."/>
            <person name="Banfield J.F."/>
        </authorList>
    </citation>
    <scope>NUCLEOTIDE SEQUENCE [LARGE SCALE GENOMIC DNA]</scope>
</reference>
<dbReference type="PANTHER" id="PTHR43206">
    <property type="entry name" value="AMINOTRANSFERASE"/>
    <property type="match status" value="1"/>
</dbReference>
<dbReference type="InterPro" id="IPR005814">
    <property type="entry name" value="Aminotrans_3"/>
</dbReference>
<evidence type="ECO:0000313" key="8">
    <source>
        <dbReference type="Proteomes" id="UP000034127"/>
    </source>
</evidence>
<evidence type="ECO:0000256" key="2">
    <source>
        <dbReference type="ARBA" id="ARBA00008954"/>
    </source>
</evidence>
<dbReference type="InterPro" id="IPR015422">
    <property type="entry name" value="PyrdxlP-dep_Trfase_small"/>
</dbReference>
<comment type="caution">
    <text evidence="7">The sequence shown here is derived from an EMBL/GenBank/DDBJ whole genome shotgun (WGS) entry which is preliminary data.</text>
</comment>
<accession>A0A0G0BQ35</accession>
<dbReference type="AlphaFoldDB" id="A0A0G0BQ35"/>
<evidence type="ECO:0000256" key="6">
    <source>
        <dbReference type="RuleBase" id="RU003560"/>
    </source>
</evidence>
<dbReference type="GO" id="GO:0008483">
    <property type="term" value="F:transaminase activity"/>
    <property type="evidence" value="ECO:0007669"/>
    <property type="project" value="UniProtKB-KW"/>
</dbReference>
<protein>
    <submittedName>
        <fullName evidence="7">Uncharacterized protein</fullName>
    </submittedName>
</protein>
<dbReference type="InterPro" id="IPR015424">
    <property type="entry name" value="PyrdxlP-dep_Trfase"/>
</dbReference>
<evidence type="ECO:0000256" key="4">
    <source>
        <dbReference type="ARBA" id="ARBA00022679"/>
    </source>
</evidence>